<dbReference type="GO" id="GO:0003676">
    <property type="term" value="F:nucleic acid binding"/>
    <property type="evidence" value="ECO:0007669"/>
    <property type="project" value="InterPro"/>
</dbReference>
<name>A0A2P4XN14_9STRA</name>
<feature type="domain" description="DDE-1" evidence="2">
    <location>
        <begin position="147"/>
        <end position="246"/>
    </location>
</feature>
<dbReference type="OrthoDB" id="127169at2759"/>
<protein>
    <recommendedName>
        <fullName evidence="2">DDE-1 domain-containing protein</fullName>
    </recommendedName>
</protein>
<evidence type="ECO:0000313" key="3">
    <source>
        <dbReference type="EMBL" id="POM66914.1"/>
    </source>
</evidence>
<dbReference type="Proteomes" id="UP000237271">
    <property type="component" value="Unassembled WGS sequence"/>
</dbReference>
<dbReference type="Pfam" id="PF03184">
    <property type="entry name" value="DDE_1"/>
    <property type="match status" value="1"/>
</dbReference>
<evidence type="ECO:0000256" key="1">
    <source>
        <dbReference type="SAM" id="Phobius"/>
    </source>
</evidence>
<reference evidence="3 4" key="1">
    <citation type="journal article" date="2017" name="Genome Biol. Evol.">
        <title>Phytophthora megakarya and P. palmivora, closely related causal agents of cacao black pod rot, underwent increases in genome sizes and gene numbers by different mechanisms.</title>
        <authorList>
            <person name="Ali S.S."/>
            <person name="Shao J."/>
            <person name="Lary D.J."/>
            <person name="Kronmiller B."/>
            <person name="Shen D."/>
            <person name="Strem M.D."/>
            <person name="Amoako-Attah I."/>
            <person name="Akrofi A.Y."/>
            <person name="Begoude B.A."/>
            <person name="Ten Hoopen G.M."/>
            <person name="Coulibaly K."/>
            <person name="Kebe B.I."/>
            <person name="Melnick R.L."/>
            <person name="Guiltinan M.J."/>
            <person name="Tyler B.M."/>
            <person name="Meinhardt L.W."/>
            <person name="Bailey B.A."/>
        </authorList>
    </citation>
    <scope>NUCLEOTIDE SEQUENCE [LARGE SCALE GENOMIC DNA]</scope>
    <source>
        <strain evidence="4">sbr112.9</strain>
    </source>
</reference>
<dbReference type="InterPro" id="IPR004875">
    <property type="entry name" value="DDE_SF_endonuclease_dom"/>
</dbReference>
<organism evidence="3 4">
    <name type="scientific">Phytophthora palmivora</name>
    <dbReference type="NCBI Taxonomy" id="4796"/>
    <lineage>
        <taxon>Eukaryota</taxon>
        <taxon>Sar</taxon>
        <taxon>Stramenopiles</taxon>
        <taxon>Oomycota</taxon>
        <taxon>Peronosporomycetes</taxon>
        <taxon>Peronosporales</taxon>
        <taxon>Peronosporaceae</taxon>
        <taxon>Phytophthora</taxon>
    </lineage>
</organism>
<proteinExistence type="predicted"/>
<feature type="transmembrane region" description="Helical" evidence="1">
    <location>
        <begin position="72"/>
        <end position="93"/>
    </location>
</feature>
<sequence length="258" mass="28945">MGRKQRGYSIKEKLAAVELIELVGLSSAVEDSVTPHGTVHGWWTDRIKLRAYNGNKLAKTLNGQARKETFPFTPALVTFIKVTFFISIQYLTISFRQKLQETKLPSVDLIRIKTEFALNFWINYNAYSPSEIYNVDETAIQFDMPLKYETDSPALLLADNFHCHVSDEGVRVVANEARATVVPLPPKSTSVCQPLDVGVMGPLKTTIRSLYVPKKGLSVPEKRLRAIETTIAAWENFPINSVIRSFEAAIPRNESTSV</sequence>
<keyword evidence="1" id="KW-0812">Transmembrane</keyword>
<gene>
    <name evidence="3" type="ORF">PHPALM_17152</name>
</gene>
<evidence type="ECO:0000313" key="4">
    <source>
        <dbReference type="Proteomes" id="UP000237271"/>
    </source>
</evidence>
<comment type="caution">
    <text evidence="3">The sequence shown here is derived from an EMBL/GenBank/DDBJ whole genome shotgun (WGS) entry which is preliminary data.</text>
</comment>
<dbReference type="AlphaFoldDB" id="A0A2P4XN14"/>
<evidence type="ECO:0000259" key="2">
    <source>
        <dbReference type="Pfam" id="PF03184"/>
    </source>
</evidence>
<keyword evidence="1" id="KW-1133">Transmembrane helix</keyword>
<dbReference type="EMBL" id="NCKW01009505">
    <property type="protein sequence ID" value="POM66914.1"/>
    <property type="molecule type" value="Genomic_DNA"/>
</dbReference>
<keyword evidence="4" id="KW-1185">Reference proteome</keyword>
<accession>A0A2P4XN14</accession>
<keyword evidence="1" id="KW-0472">Membrane</keyword>